<dbReference type="Gene3D" id="1.10.260.40">
    <property type="entry name" value="lambda repressor-like DNA-binding domains"/>
    <property type="match status" value="1"/>
</dbReference>
<protein>
    <submittedName>
        <fullName evidence="2">Helix-turn-helix domain-containing protein</fullName>
    </submittedName>
</protein>
<feature type="domain" description="HTH cro/C1-type" evidence="1">
    <location>
        <begin position="60"/>
        <end position="115"/>
    </location>
</feature>
<dbReference type="Pfam" id="PF01381">
    <property type="entry name" value="HTH_3"/>
    <property type="match status" value="1"/>
</dbReference>
<dbReference type="SMART" id="SM00530">
    <property type="entry name" value="HTH_XRE"/>
    <property type="match status" value="1"/>
</dbReference>
<dbReference type="EMBL" id="JAPFCC010000001">
    <property type="protein sequence ID" value="MCW7555546.1"/>
    <property type="molecule type" value="Genomic_DNA"/>
</dbReference>
<dbReference type="SUPFAM" id="SSF47413">
    <property type="entry name" value="lambda repressor-like DNA-binding domains"/>
    <property type="match status" value="1"/>
</dbReference>
<dbReference type="InterPro" id="IPR010982">
    <property type="entry name" value="Lambda_DNA-bd_dom_sf"/>
</dbReference>
<reference evidence="2 3" key="1">
    <citation type="submission" date="2022-10" db="EMBL/GenBank/DDBJ databases">
        <title>High-quality genome sequences of two octocoral-associated bacteria, Endozoicomonas euniceicola EF212 and Endozoicomonas gorgoniicola PS125.</title>
        <authorList>
            <person name="Chiou Y.-J."/>
            <person name="Chen Y.-H."/>
        </authorList>
    </citation>
    <scope>NUCLEOTIDE SEQUENCE [LARGE SCALE GENOMIC DNA]</scope>
    <source>
        <strain evidence="2 3">PS125</strain>
    </source>
</reference>
<dbReference type="RefSeq" id="WP_262565297.1">
    <property type="nucleotide sequence ID" value="NZ_JAPFCC010000001.1"/>
</dbReference>
<dbReference type="PROSITE" id="PS50943">
    <property type="entry name" value="HTH_CROC1"/>
    <property type="match status" value="1"/>
</dbReference>
<dbReference type="CDD" id="cd00093">
    <property type="entry name" value="HTH_XRE"/>
    <property type="match status" value="1"/>
</dbReference>
<accession>A0ABT3N1Q1</accession>
<proteinExistence type="predicted"/>
<evidence type="ECO:0000313" key="2">
    <source>
        <dbReference type="EMBL" id="MCW7555546.1"/>
    </source>
</evidence>
<dbReference type="InterPro" id="IPR001387">
    <property type="entry name" value="Cro/C1-type_HTH"/>
</dbReference>
<name>A0ABT3N1Q1_9GAMM</name>
<keyword evidence="3" id="KW-1185">Reference proteome</keyword>
<evidence type="ECO:0000259" key="1">
    <source>
        <dbReference type="PROSITE" id="PS50943"/>
    </source>
</evidence>
<gene>
    <name evidence="2" type="ORF">NX722_23565</name>
</gene>
<evidence type="ECO:0000313" key="3">
    <source>
        <dbReference type="Proteomes" id="UP001209854"/>
    </source>
</evidence>
<dbReference type="Proteomes" id="UP001209854">
    <property type="component" value="Unassembled WGS sequence"/>
</dbReference>
<sequence>MAMAHSSNVYHVDMKNTITRTIDIDNGGVAAVYTFPSLGENGVKKSTSFEIPMPIYADNLKKRRTEAGLSYRKLAEKCRPAIDHTTIARVEKGLGFTNDTLERLAVALNCQVEDFFLPPELDGWYTLSSETKERLGSIIQDAITAEKFRNAGSL</sequence>
<organism evidence="2 3">
    <name type="scientific">Endozoicomonas gorgoniicola</name>
    <dbReference type="NCBI Taxonomy" id="1234144"/>
    <lineage>
        <taxon>Bacteria</taxon>
        <taxon>Pseudomonadati</taxon>
        <taxon>Pseudomonadota</taxon>
        <taxon>Gammaproteobacteria</taxon>
        <taxon>Oceanospirillales</taxon>
        <taxon>Endozoicomonadaceae</taxon>
        <taxon>Endozoicomonas</taxon>
    </lineage>
</organism>
<comment type="caution">
    <text evidence="2">The sequence shown here is derived from an EMBL/GenBank/DDBJ whole genome shotgun (WGS) entry which is preliminary data.</text>
</comment>